<evidence type="ECO:0000313" key="8">
    <source>
        <dbReference type="EMBL" id="HER96473.1"/>
    </source>
</evidence>
<dbReference type="InterPro" id="IPR007168">
    <property type="entry name" value="Phageshock_PspC_N"/>
</dbReference>
<organism evidence="8">
    <name type="scientific">Rhodothermus marinus</name>
    <name type="common">Rhodothermus obamensis</name>
    <dbReference type="NCBI Taxonomy" id="29549"/>
    <lineage>
        <taxon>Bacteria</taxon>
        <taxon>Pseudomonadati</taxon>
        <taxon>Rhodothermota</taxon>
        <taxon>Rhodothermia</taxon>
        <taxon>Rhodothermales</taxon>
        <taxon>Rhodothermaceae</taxon>
        <taxon>Rhodothermus</taxon>
    </lineage>
</organism>
<evidence type="ECO:0000259" key="7">
    <source>
        <dbReference type="Pfam" id="PF04024"/>
    </source>
</evidence>
<protein>
    <submittedName>
        <fullName evidence="8">PspC domain-containing protein</fullName>
    </submittedName>
</protein>
<evidence type="ECO:0000256" key="5">
    <source>
        <dbReference type="ARBA" id="ARBA00023136"/>
    </source>
</evidence>
<evidence type="ECO:0000256" key="6">
    <source>
        <dbReference type="SAM" id="Phobius"/>
    </source>
</evidence>
<dbReference type="GO" id="GO:0005886">
    <property type="term" value="C:plasma membrane"/>
    <property type="evidence" value="ECO:0007669"/>
    <property type="project" value="UniProtKB-SubCell"/>
</dbReference>
<reference evidence="8" key="1">
    <citation type="journal article" date="2020" name="mSystems">
        <title>Genome- and Community-Level Interaction Insights into Carbon Utilization and Element Cycling Functions of Hydrothermarchaeota in Hydrothermal Sediment.</title>
        <authorList>
            <person name="Zhou Z."/>
            <person name="Liu Y."/>
            <person name="Xu W."/>
            <person name="Pan J."/>
            <person name="Luo Z.H."/>
            <person name="Li M."/>
        </authorList>
    </citation>
    <scope>NUCLEOTIDE SEQUENCE [LARGE SCALE GENOMIC DNA]</scope>
    <source>
        <strain evidence="8">SpSt-143</strain>
    </source>
</reference>
<keyword evidence="2" id="KW-1003">Cell membrane</keyword>
<dbReference type="InterPro" id="IPR052027">
    <property type="entry name" value="PspC"/>
</dbReference>
<feature type="transmembrane region" description="Helical" evidence="6">
    <location>
        <begin position="180"/>
        <end position="205"/>
    </location>
</feature>
<evidence type="ECO:0000256" key="2">
    <source>
        <dbReference type="ARBA" id="ARBA00022475"/>
    </source>
</evidence>
<evidence type="ECO:0000256" key="4">
    <source>
        <dbReference type="ARBA" id="ARBA00022989"/>
    </source>
</evidence>
<accession>A0A7V2F709</accession>
<sequence length="226" mass="25113">MQQQPLRSETNPTGTLELEQLSDEELERLLFAEEAAAARNESIWNLPTLVGLLLLLVGTLYVLQQLGLWEGIDVSVLAGFLPWVAGLLIILIGFGLLSWRPRPRKPRKRASKKPFSELFEPSKKIFENLSATLSTSAESAASTLEQVGKKRLRKSRDRMISGVCGGIAEYFNVDPTLVRAAFVLGAIFSSGFPFIVLYLILAWIMPNPEPLEDPKDSTPHITIRPD</sequence>
<feature type="transmembrane region" description="Helical" evidence="6">
    <location>
        <begin position="75"/>
        <end position="99"/>
    </location>
</feature>
<dbReference type="AlphaFoldDB" id="A0A7V2F709"/>
<keyword evidence="3 6" id="KW-0812">Transmembrane</keyword>
<keyword evidence="5 6" id="KW-0472">Membrane</keyword>
<feature type="transmembrane region" description="Helical" evidence="6">
    <location>
        <begin position="43"/>
        <end position="63"/>
    </location>
</feature>
<dbReference type="PANTHER" id="PTHR33885">
    <property type="entry name" value="PHAGE SHOCK PROTEIN C"/>
    <property type="match status" value="1"/>
</dbReference>
<gene>
    <name evidence="8" type="ORF">ENO59_08150</name>
</gene>
<name>A0A7V2F709_RHOMR</name>
<comment type="caution">
    <text evidence="8">The sequence shown here is derived from an EMBL/GenBank/DDBJ whole genome shotgun (WGS) entry which is preliminary data.</text>
</comment>
<comment type="subcellular location">
    <subcellularLocation>
        <location evidence="1">Cell membrane</location>
        <topology evidence="1">Single-pass membrane protein</topology>
    </subcellularLocation>
</comment>
<dbReference type="Pfam" id="PF04024">
    <property type="entry name" value="PspC"/>
    <property type="match status" value="1"/>
</dbReference>
<dbReference type="PANTHER" id="PTHR33885:SF3">
    <property type="entry name" value="PHAGE SHOCK PROTEIN C"/>
    <property type="match status" value="1"/>
</dbReference>
<keyword evidence="4 6" id="KW-1133">Transmembrane helix</keyword>
<feature type="domain" description="Phage shock protein PspC N-terminal" evidence="7">
    <location>
        <begin position="150"/>
        <end position="207"/>
    </location>
</feature>
<evidence type="ECO:0000256" key="3">
    <source>
        <dbReference type="ARBA" id="ARBA00022692"/>
    </source>
</evidence>
<dbReference type="EMBL" id="DSGB01000005">
    <property type="protein sequence ID" value="HER96473.1"/>
    <property type="molecule type" value="Genomic_DNA"/>
</dbReference>
<evidence type="ECO:0000256" key="1">
    <source>
        <dbReference type="ARBA" id="ARBA00004162"/>
    </source>
</evidence>
<proteinExistence type="predicted"/>